<protein>
    <submittedName>
        <fullName evidence="1">Uncharacterized protein b881R</fullName>
    </submittedName>
</protein>
<organism evidence="1 2">
    <name type="scientific">Paramecium bursaria Chlorella virus NY2A</name>
    <name type="common">PBCV-NY2A</name>
    <dbReference type="NCBI Taxonomy" id="46021"/>
    <lineage>
        <taxon>Viruses</taxon>
        <taxon>Varidnaviria</taxon>
        <taxon>Bamfordvirae</taxon>
        <taxon>Nucleocytoviricota</taxon>
        <taxon>Megaviricetes</taxon>
        <taxon>Algavirales</taxon>
        <taxon>Phycodnaviridae</taxon>
        <taxon>Chlorovirus</taxon>
        <taxon>Chlorovirus americanus</taxon>
    </lineage>
</organism>
<gene>
    <name evidence="1" type="primary">b881R</name>
    <name evidence="1" type="ORF">NY2A_b881R</name>
</gene>
<dbReference type="KEGG" id="vg:5659425"/>
<proteinExistence type="predicted"/>
<organismHost>
    <name type="scientific">Chlorella</name>
    <dbReference type="NCBI Taxonomy" id="3071"/>
</organismHost>
<dbReference type="Proteomes" id="UP000202419">
    <property type="component" value="Segment"/>
</dbReference>
<keyword evidence="2" id="KW-1185">Reference proteome</keyword>
<evidence type="ECO:0000313" key="2">
    <source>
        <dbReference type="Proteomes" id="UP000202419"/>
    </source>
</evidence>
<dbReference type="OrthoDB" id="41106at10239"/>
<sequence>MQRCPPIFINDVDVCPCLDEHIHTLVMTFKKCVMDGCISITDVVNVSTCLDQNPYASIISIIHGMMKCRDSSIVDGVKICPRIYEKLHTCFMVLKNCSMEGCASRHICDIGVGICFDDFFQTNVVTISYCSEYTAIVIHCIL</sequence>
<dbReference type="GeneID" id="5659425"/>
<accession>A7IY56</accession>
<reference evidence="1 2" key="1">
    <citation type="journal article" date="2007" name="Virology">
        <title>Sequence and annotation of the 369-kb NY-2A and the 345-kb AR158 viruses that infect Chlorella NC64A.</title>
        <authorList>
            <person name="Fitzgerald L.A."/>
            <person name="Graves M.V."/>
            <person name="Li X."/>
            <person name="Feldblyum T."/>
            <person name="Nierman W.C."/>
            <person name="Van Etten J.L."/>
        </authorList>
    </citation>
    <scope>NUCLEOTIDE SEQUENCE [LARGE SCALE GENOMIC DNA]</scope>
    <source>
        <strain evidence="1 2">NY-2A</strain>
    </source>
</reference>
<dbReference type="RefSeq" id="YP_001498077.1">
    <property type="nucleotide sequence ID" value="NC_009898.1"/>
</dbReference>
<name>A7IY56_PBCVN</name>
<evidence type="ECO:0000313" key="1">
    <source>
        <dbReference type="EMBL" id="ABT15280.1"/>
    </source>
</evidence>
<dbReference type="EMBL" id="DQ491002">
    <property type="protein sequence ID" value="ABT15280.1"/>
    <property type="molecule type" value="Genomic_DNA"/>
</dbReference>